<reference evidence="1" key="1">
    <citation type="submission" date="2021-03" db="EMBL/GenBank/DDBJ databases">
        <title>Draft genome sequence of rust myrtle Austropuccinia psidii MF-1, a brazilian biotype.</title>
        <authorList>
            <person name="Quecine M.C."/>
            <person name="Pachon D.M.R."/>
            <person name="Bonatelli M.L."/>
            <person name="Correr F.H."/>
            <person name="Franceschini L.M."/>
            <person name="Leite T.F."/>
            <person name="Margarido G.R.A."/>
            <person name="Almeida C.A."/>
            <person name="Ferrarezi J.A."/>
            <person name="Labate C.A."/>
        </authorList>
    </citation>
    <scope>NUCLEOTIDE SEQUENCE</scope>
    <source>
        <strain evidence="1">MF-1</strain>
    </source>
</reference>
<gene>
    <name evidence="1" type="ORF">O181_072363</name>
</gene>
<name>A0A9Q3F7B3_9BASI</name>
<proteinExistence type="predicted"/>
<evidence type="ECO:0000313" key="2">
    <source>
        <dbReference type="Proteomes" id="UP000765509"/>
    </source>
</evidence>
<dbReference type="Proteomes" id="UP000765509">
    <property type="component" value="Unassembled WGS sequence"/>
</dbReference>
<comment type="caution">
    <text evidence="1">The sequence shown here is derived from an EMBL/GenBank/DDBJ whole genome shotgun (WGS) entry which is preliminary data.</text>
</comment>
<sequence>MKLTINIGHGGEFRAQKQELEQMEKFQRNRKITKLVTKRDLPSQASAEFANICEFVQFSMGIPGRIYDFPTNPAQDEEKFQLNWVKNHSKHIKNHLGKFEYELKDKTISECKILLKQEISSISESLKPPESLPSCDLINNKLRVSLIEQHACEKECQLVGLRCITFNWASAFNSYSWNASMVEIIEKHFFVWSQTQPELNIKKRDKLIAMLEHWVNGRGKGIKKLSWACQSTEELQIHKAKR</sequence>
<evidence type="ECO:0000313" key="1">
    <source>
        <dbReference type="EMBL" id="MBW0532648.1"/>
    </source>
</evidence>
<keyword evidence="2" id="KW-1185">Reference proteome</keyword>
<dbReference type="EMBL" id="AVOT02037902">
    <property type="protein sequence ID" value="MBW0532648.1"/>
    <property type="molecule type" value="Genomic_DNA"/>
</dbReference>
<protein>
    <submittedName>
        <fullName evidence="1">Uncharacterized protein</fullName>
    </submittedName>
</protein>
<organism evidence="1 2">
    <name type="scientific">Austropuccinia psidii MF-1</name>
    <dbReference type="NCBI Taxonomy" id="1389203"/>
    <lineage>
        <taxon>Eukaryota</taxon>
        <taxon>Fungi</taxon>
        <taxon>Dikarya</taxon>
        <taxon>Basidiomycota</taxon>
        <taxon>Pucciniomycotina</taxon>
        <taxon>Pucciniomycetes</taxon>
        <taxon>Pucciniales</taxon>
        <taxon>Sphaerophragmiaceae</taxon>
        <taxon>Austropuccinia</taxon>
    </lineage>
</organism>
<dbReference type="AlphaFoldDB" id="A0A9Q3F7B3"/>
<accession>A0A9Q3F7B3</accession>